<comment type="subcellular location">
    <subcellularLocation>
        <location evidence="1">Mitochondrion inner membrane</location>
    </subcellularLocation>
</comment>
<evidence type="ECO:0000256" key="4">
    <source>
        <dbReference type="ARBA" id="ARBA00022547"/>
    </source>
</evidence>
<accession>A0ABD0L794</accession>
<evidence type="ECO:0000256" key="1">
    <source>
        <dbReference type="ARBA" id="ARBA00004273"/>
    </source>
</evidence>
<keyword evidence="9" id="KW-0472">Membrane</keyword>
<feature type="compositionally biased region" description="Basic and acidic residues" evidence="10">
    <location>
        <begin position="33"/>
        <end position="46"/>
    </location>
</feature>
<evidence type="ECO:0000256" key="7">
    <source>
        <dbReference type="ARBA" id="ARBA00023065"/>
    </source>
</evidence>
<dbReference type="PANTHER" id="PTHR12441">
    <property type="entry name" value="ATP SYNTHASE COUPLING FACTOR 6, MITOCHONDRIAL"/>
    <property type="match status" value="1"/>
</dbReference>
<evidence type="ECO:0000256" key="5">
    <source>
        <dbReference type="ARBA" id="ARBA00022781"/>
    </source>
</evidence>
<dbReference type="InterPro" id="IPR036204">
    <property type="entry name" value="ATP_synth_f6_sf_mt"/>
</dbReference>
<comment type="caution">
    <text evidence="11">The sequence shown here is derived from an EMBL/GenBank/DDBJ whole genome shotgun (WGS) entry which is preliminary data.</text>
</comment>
<keyword evidence="3" id="KW-0813">Transport</keyword>
<name>A0ABD0L794_9CAEN</name>
<dbReference type="GO" id="GO:1902600">
    <property type="term" value="P:proton transmembrane transport"/>
    <property type="evidence" value="ECO:0007669"/>
    <property type="project" value="UniProtKB-KW"/>
</dbReference>
<dbReference type="EMBL" id="JACVVK020000077">
    <property type="protein sequence ID" value="KAK7495151.1"/>
    <property type="molecule type" value="Genomic_DNA"/>
</dbReference>
<evidence type="ECO:0000256" key="2">
    <source>
        <dbReference type="ARBA" id="ARBA00007346"/>
    </source>
</evidence>
<gene>
    <name evidence="11" type="ORF">BaRGS_00013561</name>
</gene>
<dbReference type="PANTHER" id="PTHR12441:SF10">
    <property type="entry name" value="ATP SYNTHASE-COUPLING FACTOR 6, MITOCHONDRIAL"/>
    <property type="match status" value="1"/>
</dbReference>
<keyword evidence="4" id="KW-0138">CF(0)</keyword>
<evidence type="ECO:0000256" key="8">
    <source>
        <dbReference type="ARBA" id="ARBA00023128"/>
    </source>
</evidence>
<evidence type="ECO:0000256" key="9">
    <source>
        <dbReference type="ARBA" id="ARBA00023136"/>
    </source>
</evidence>
<organism evidence="11 12">
    <name type="scientific">Batillaria attramentaria</name>
    <dbReference type="NCBI Taxonomy" id="370345"/>
    <lineage>
        <taxon>Eukaryota</taxon>
        <taxon>Metazoa</taxon>
        <taxon>Spiralia</taxon>
        <taxon>Lophotrochozoa</taxon>
        <taxon>Mollusca</taxon>
        <taxon>Gastropoda</taxon>
        <taxon>Caenogastropoda</taxon>
        <taxon>Sorbeoconcha</taxon>
        <taxon>Cerithioidea</taxon>
        <taxon>Batillariidae</taxon>
        <taxon>Batillaria</taxon>
    </lineage>
</organism>
<protein>
    <recommendedName>
        <fullName evidence="13">ATP synthase-coupling factor 6, mitochondrial</fullName>
    </recommendedName>
</protein>
<keyword evidence="6" id="KW-0999">Mitochondrion inner membrane</keyword>
<feature type="region of interest" description="Disordered" evidence="10">
    <location>
        <begin position="30"/>
        <end position="52"/>
    </location>
</feature>
<keyword evidence="12" id="KW-1185">Reference proteome</keyword>
<dbReference type="FunFam" id="1.10.246.110:FF:000001">
    <property type="entry name" value="ATP synthase-coupling factor 6, mitochondrial"/>
    <property type="match status" value="1"/>
</dbReference>
<keyword evidence="8" id="KW-0496">Mitochondrion</keyword>
<dbReference type="SUPFAM" id="SSF111357">
    <property type="entry name" value="Mitochondrial ATP synthase coupling factor 6"/>
    <property type="match status" value="1"/>
</dbReference>
<dbReference type="GO" id="GO:0005743">
    <property type="term" value="C:mitochondrial inner membrane"/>
    <property type="evidence" value="ECO:0007669"/>
    <property type="project" value="UniProtKB-SubCell"/>
</dbReference>
<dbReference type="InterPro" id="IPR008387">
    <property type="entry name" value="ATP_synth_f6_mt"/>
</dbReference>
<evidence type="ECO:0008006" key="13">
    <source>
        <dbReference type="Google" id="ProtNLM"/>
    </source>
</evidence>
<dbReference type="Pfam" id="PF05511">
    <property type="entry name" value="ATP-synt_F6"/>
    <property type="match status" value="1"/>
</dbReference>
<dbReference type="Gene3D" id="1.10.246.110">
    <property type="entry name" value="Mitochondrial ATP synthase-coupling factor 6"/>
    <property type="match status" value="1"/>
</dbReference>
<evidence type="ECO:0000313" key="11">
    <source>
        <dbReference type="EMBL" id="KAK7495151.1"/>
    </source>
</evidence>
<keyword evidence="7" id="KW-0406">Ion transport</keyword>
<evidence type="ECO:0000256" key="3">
    <source>
        <dbReference type="ARBA" id="ARBA00022448"/>
    </source>
</evidence>
<dbReference type="Proteomes" id="UP001519460">
    <property type="component" value="Unassembled WGS sequence"/>
</dbReference>
<evidence type="ECO:0000313" key="12">
    <source>
        <dbReference type="Proteomes" id="UP001519460"/>
    </source>
</evidence>
<comment type="similarity">
    <text evidence="2">Belongs to the eukaryotic ATPase subunit F6 family.</text>
</comment>
<sequence>MFRALTRLGVVRHITQHARRNIGFTAVAAQEAGKGDESAPAEDKKSGGPRINDPIQKLFLEKIREYRSKSGDGKLVDATPEIEARLKGELDKVDHMFKVEQGQDMTKFPRFDFPDPEVESINLGELRDVEAEEVEEEFEEMEEDNKPYFAK</sequence>
<proteinExistence type="inferred from homology"/>
<evidence type="ECO:0000256" key="10">
    <source>
        <dbReference type="SAM" id="MobiDB-lite"/>
    </source>
</evidence>
<keyword evidence="5" id="KW-0375">Hydrogen ion transport</keyword>
<evidence type="ECO:0000256" key="6">
    <source>
        <dbReference type="ARBA" id="ARBA00022792"/>
    </source>
</evidence>
<reference evidence="11 12" key="1">
    <citation type="journal article" date="2023" name="Sci. Data">
        <title>Genome assembly of the Korean intertidal mud-creeper Batillaria attramentaria.</title>
        <authorList>
            <person name="Patra A.K."/>
            <person name="Ho P.T."/>
            <person name="Jun S."/>
            <person name="Lee S.J."/>
            <person name="Kim Y."/>
            <person name="Won Y.J."/>
        </authorList>
    </citation>
    <scope>NUCLEOTIDE SEQUENCE [LARGE SCALE GENOMIC DNA]</scope>
    <source>
        <strain evidence="11">Wonlab-2016</strain>
    </source>
</reference>
<dbReference type="GO" id="GO:0045259">
    <property type="term" value="C:proton-transporting ATP synthase complex"/>
    <property type="evidence" value="ECO:0007669"/>
    <property type="project" value="UniProtKB-KW"/>
</dbReference>
<dbReference type="AlphaFoldDB" id="A0ABD0L794"/>